<reference evidence="2" key="2">
    <citation type="submission" date="2015-06" db="UniProtKB">
        <authorList>
            <consortium name="EnsemblPlants"/>
        </authorList>
    </citation>
    <scope>IDENTIFICATION</scope>
    <source>
        <strain evidence="2">DM1-3 516 R44</strain>
    </source>
</reference>
<evidence type="ECO:0000256" key="1">
    <source>
        <dbReference type="SAM" id="MobiDB-lite"/>
    </source>
</evidence>
<protein>
    <submittedName>
        <fullName evidence="2">Uncharacterized protein</fullName>
    </submittedName>
</protein>
<keyword evidence="3" id="KW-1185">Reference proteome</keyword>
<dbReference type="Gramene" id="PGSC0003DMT400097384">
    <property type="protein sequence ID" value="PGSC0003DMT400097384"/>
    <property type="gene ID" value="PGSC0003DMG400046955"/>
</dbReference>
<dbReference type="Proteomes" id="UP000011115">
    <property type="component" value="Unassembled WGS sequence"/>
</dbReference>
<organism evidence="2 3">
    <name type="scientific">Solanum tuberosum</name>
    <name type="common">Potato</name>
    <dbReference type="NCBI Taxonomy" id="4113"/>
    <lineage>
        <taxon>Eukaryota</taxon>
        <taxon>Viridiplantae</taxon>
        <taxon>Streptophyta</taxon>
        <taxon>Embryophyta</taxon>
        <taxon>Tracheophyta</taxon>
        <taxon>Spermatophyta</taxon>
        <taxon>Magnoliopsida</taxon>
        <taxon>eudicotyledons</taxon>
        <taxon>Gunneridae</taxon>
        <taxon>Pentapetalae</taxon>
        <taxon>asterids</taxon>
        <taxon>lamiids</taxon>
        <taxon>Solanales</taxon>
        <taxon>Solanaceae</taxon>
        <taxon>Solanoideae</taxon>
        <taxon>Solaneae</taxon>
        <taxon>Solanum</taxon>
    </lineage>
</organism>
<sequence length="83" mass="9164">MAVLRDDPRRFLDSFPPFLRLKMVNTRFNGVKLATPVNDPAEESAARGRGRGKGREREKGRGRGRVARTKDGIPVENAPSCAS</sequence>
<dbReference type="AlphaFoldDB" id="M1E0I2"/>
<dbReference type="EnsemblPlants" id="PGSC0003DMT400097384">
    <property type="protein sequence ID" value="PGSC0003DMT400097384"/>
    <property type="gene ID" value="PGSC0003DMG400046955"/>
</dbReference>
<accession>M1E0I2</accession>
<name>M1E0I2_SOLTU</name>
<reference evidence="3" key="1">
    <citation type="journal article" date="2011" name="Nature">
        <title>Genome sequence and analysis of the tuber crop potato.</title>
        <authorList>
            <consortium name="The Potato Genome Sequencing Consortium"/>
        </authorList>
    </citation>
    <scope>NUCLEOTIDE SEQUENCE [LARGE SCALE GENOMIC DNA]</scope>
    <source>
        <strain evidence="3">cv. DM1-3 516 R44</strain>
    </source>
</reference>
<dbReference type="InParanoid" id="M1E0I2"/>
<evidence type="ECO:0000313" key="2">
    <source>
        <dbReference type="EnsemblPlants" id="PGSC0003DMT400097384"/>
    </source>
</evidence>
<evidence type="ECO:0000313" key="3">
    <source>
        <dbReference type="Proteomes" id="UP000011115"/>
    </source>
</evidence>
<dbReference type="PaxDb" id="4113-PGSC0003DMT400097384"/>
<feature type="region of interest" description="Disordered" evidence="1">
    <location>
        <begin position="36"/>
        <end position="83"/>
    </location>
</feature>
<dbReference type="HOGENOM" id="CLU_175119_0_0_1"/>
<proteinExistence type="predicted"/>